<accession>A0A4V6A633</accession>
<dbReference type="InterPro" id="IPR013041">
    <property type="entry name" value="Clathrin_app_Ig-like_sf"/>
</dbReference>
<dbReference type="STRING" id="34508.A0A4V6A633"/>
<keyword evidence="6" id="KW-0472">Membrane</keyword>
<dbReference type="EMBL" id="AZBU02000002">
    <property type="protein sequence ID" value="TKR93155.1"/>
    <property type="molecule type" value="Genomic_DNA"/>
</dbReference>
<gene>
    <name evidence="9" type="ORF">L596_007660</name>
</gene>
<keyword evidence="10" id="KW-1185">Reference proteome</keyword>
<sequence>MPVIVHNSLNAAAAPIDESSSVDSVSVDRPSEGQKGALIEDLLGGDDSSSAAPQKSTANDLLDIFNSPAKDSAPATNGGNGIADLLNNDFFSGAARKKTSNASVAPASDPFSMFDGLGGSSNGSASVAPEPQGVMALNKNGIEVQLFVESDFKGDEGAKMRLVASNNNPVSIQNVLLRAAVTKAFKIELLPPSGQSLTPNGDNSITQLAKVTRISSGPQQLKMRLMVTYVMNGSEHTVHEDVSSFPGLSI</sequence>
<reference evidence="9 10" key="2">
    <citation type="journal article" date="2019" name="G3 (Bethesda)">
        <title>Hybrid Assembly of the Genome of the Entomopathogenic Nematode Steinernema carpocapsae Identifies the X-Chromosome.</title>
        <authorList>
            <person name="Serra L."/>
            <person name="Macchietto M."/>
            <person name="Macias-Munoz A."/>
            <person name="McGill C.J."/>
            <person name="Rodriguez I.M."/>
            <person name="Rodriguez B."/>
            <person name="Murad R."/>
            <person name="Mortazavi A."/>
        </authorList>
    </citation>
    <scope>NUCLEOTIDE SEQUENCE [LARGE SCALE GENOMIC DNA]</scope>
    <source>
        <strain evidence="9 10">ALL</strain>
    </source>
</reference>
<comment type="caution">
    <text evidence="9">The sequence shown here is derived from an EMBL/GenBank/DDBJ whole genome shotgun (WGS) entry which is preliminary data.</text>
</comment>
<keyword evidence="3" id="KW-0813">Transport</keyword>
<dbReference type="PROSITE" id="PS50180">
    <property type="entry name" value="GAE"/>
    <property type="match status" value="1"/>
</dbReference>
<dbReference type="PANTHER" id="PTHR22780">
    <property type="entry name" value="ADAPTIN, ALPHA/GAMMA/EPSILON"/>
    <property type="match status" value="1"/>
</dbReference>
<evidence type="ECO:0000256" key="6">
    <source>
        <dbReference type="ARBA" id="ARBA00023136"/>
    </source>
</evidence>
<proteinExistence type="predicted"/>
<dbReference type="InterPro" id="IPR008153">
    <property type="entry name" value="GAE_dom"/>
</dbReference>
<feature type="compositionally biased region" description="Low complexity" evidence="7">
    <location>
        <begin position="17"/>
        <end position="28"/>
    </location>
</feature>
<evidence type="ECO:0000256" key="4">
    <source>
        <dbReference type="ARBA" id="ARBA00022927"/>
    </source>
</evidence>
<evidence type="ECO:0000313" key="9">
    <source>
        <dbReference type="EMBL" id="TKR93155.1"/>
    </source>
</evidence>
<dbReference type="Pfam" id="PF02883">
    <property type="entry name" value="Alpha_adaptinC2"/>
    <property type="match status" value="1"/>
</dbReference>
<feature type="region of interest" description="Disordered" evidence="7">
    <location>
        <begin position="16"/>
        <end position="35"/>
    </location>
</feature>
<keyword evidence="5" id="KW-0333">Golgi apparatus</keyword>
<evidence type="ECO:0000256" key="3">
    <source>
        <dbReference type="ARBA" id="ARBA00022448"/>
    </source>
</evidence>
<protein>
    <recommendedName>
        <fullName evidence="8">GAE domain-containing protein</fullName>
    </recommendedName>
</protein>
<evidence type="ECO:0000313" key="10">
    <source>
        <dbReference type="Proteomes" id="UP000298663"/>
    </source>
</evidence>
<dbReference type="GO" id="GO:0005794">
    <property type="term" value="C:Golgi apparatus"/>
    <property type="evidence" value="ECO:0007669"/>
    <property type="project" value="UniProtKB-SubCell"/>
</dbReference>
<evidence type="ECO:0000256" key="2">
    <source>
        <dbReference type="ARBA" id="ARBA00004555"/>
    </source>
</evidence>
<dbReference type="Proteomes" id="UP000298663">
    <property type="component" value="Unassembled WGS sequence"/>
</dbReference>
<dbReference type="InterPro" id="IPR008152">
    <property type="entry name" value="Clathrin_a/b/g-adaptin_app_Ig"/>
</dbReference>
<dbReference type="SUPFAM" id="SSF49348">
    <property type="entry name" value="Clathrin adaptor appendage domain"/>
    <property type="match status" value="1"/>
</dbReference>
<dbReference type="GO" id="GO:0006886">
    <property type="term" value="P:intracellular protein transport"/>
    <property type="evidence" value="ECO:0007669"/>
    <property type="project" value="InterPro"/>
</dbReference>
<keyword evidence="4" id="KW-0653">Protein transport</keyword>
<dbReference type="OrthoDB" id="28053at2759"/>
<reference evidence="9 10" key="1">
    <citation type="journal article" date="2015" name="Genome Biol.">
        <title>Comparative genomics of Steinernema reveals deeply conserved gene regulatory networks.</title>
        <authorList>
            <person name="Dillman A.R."/>
            <person name="Macchietto M."/>
            <person name="Porter C.F."/>
            <person name="Rogers A."/>
            <person name="Williams B."/>
            <person name="Antoshechkin I."/>
            <person name="Lee M.M."/>
            <person name="Goodwin Z."/>
            <person name="Lu X."/>
            <person name="Lewis E.E."/>
            <person name="Goodrich-Blair H."/>
            <person name="Stock S.P."/>
            <person name="Adams B.J."/>
            <person name="Sternberg P.W."/>
            <person name="Mortazavi A."/>
        </authorList>
    </citation>
    <scope>NUCLEOTIDE SEQUENCE [LARGE SCALE GENOMIC DNA]</scope>
    <source>
        <strain evidence="9 10">ALL</strain>
    </source>
</reference>
<dbReference type="GO" id="GO:0016192">
    <property type="term" value="P:vesicle-mediated transport"/>
    <property type="evidence" value="ECO:0007669"/>
    <property type="project" value="InterPro"/>
</dbReference>
<dbReference type="InterPro" id="IPR050840">
    <property type="entry name" value="Adaptor_Complx_Large_Subunit"/>
</dbReference>
<dbReference type="Gene3D" id="2.60.40.1230">
    <property type="match status" value="1"/>
</dbReference>
<comment type="subcellular location">
    <subcellularLocation>
        <location evidence="1">Endomembrane system</location>
    </subcellularLocation>
    <subcellularLocation>
        <location evidence="2">Golgi apparatus</location>
    </subcellularLocation>
</comment>
<evidence type="ECO:0000256" key="7">
    <source>
        <dbReference type="SAM" id="MobiDB-lite"/>
    </source>
</evidence>
<evidence type="ECO:0000256" key="5">
    <source>
        <dbReference type="ARBA" id="ARBA00023034"/>
    </source>
</evidence>
<name>A0A4V6A633_STECR</name>
<evidence type="ECO:0000256" key="1">
    <source>
        <dbReference type="ARBA" id="ARBA00004308"/>
    </source>
</evidence>
<organism evidence="9 10">
    <name type="scientific">Steinernema carpocapsae</name>
    <name type="common">Entomopathogenic nematode</name>
    <dbReference type="NCBI Taxonomy" id="34508"/>
    <lineage>
        <taxon>Eukaryota</taxon>
        <taxon>Metazoa</taxon>
        <taxon>Ecdysozoa</taxon>
        <taxon>Nematoda</taxon>
        <taxon>Chromadorea</taxon>
        <taxon>Rhabditida</taxon>
        <taxon>Tylenchina</taxon>
        <taxon>Panagrolaimomorpha</taxon>
        <taxon>Strongyloidoidea</taxon>
        <taxon>Steinernematidae</taxon>
        <taxon>Steinernema</taxon>
    </lineage>
</organism>
<evidence type="ECO:0000259" key="8">
    <source>
        <dbReference type="PROSITE" id="PS50180"/>
    </source>
</evidence>
<dbReference type="SMART" id="SM00809">
    <property type="entry name" value="Alpha_adaptinC2"/>
    <property type="match status" value="1"/>
</dbReference>
<dbReference type="AlphaFoldDB" id="A0A4V6A633"/>
<feature type="domain" description="GAE" evidence="8">
    <location>
        <begin position="129"/>
        <end position="246"/>
    </location>
</feature>